<evidence type="ECO:0000313" key="12">
    <source>
        <dbReference type="EMBL" id="KIJ37021.1"/>
    </source>
</evidence>
<comment type="catalytic activity">
    <reaction evidence="7">
        <text>a 1,2-diacyl-sn-glycero-3-phospho-(1D-myo-inositol-4,5-bisphosphate) + H2O = 1D-myo-inositol 1,4,5-trisphosphate + a 1,2-diacyl-sn-glycerol + H(+)</text>
        <dbReference type="Rhea" id="RHEA:33179"/>
        <dbReference type="ChEBI" id="CHEBI:15377"/>
        <dbReference type="ChEBI" id="CHEBI:15378"/>
        <dbReference type="ChEBI" id="CHEBI:17815"/>
        <dbReference type="ChEBI" id="CHEBI:58456"/>
        <dbReference type="ChEBI" id="CHEBI:203600"/>
        <dbReference type="EC" id="3.1.4.11"/>
    </reaction>
</comment>
<evidence type="ECO:0000256" key="1">
    <source>
        <dbReference type="ARBA" id="ARBA00012368"/>
    </source>
</evidence>
<evidence type="ECO:0000256" key="7">
    <source>
        <dbReference type="RuleBase" id="RU361133"/>
    </source>
</evidence>
<dbReference type="GO" id="GO:0016042">
    <property type="term" value="P:lipid catabolic process"/>
    <property type="evidence" value="ECO:0007669"/>
    <property type="project" value="UniProtKB-KW"/>
</dbReference>
<dbReference type="PROSITE" id="PS50008">
    <property type="entry name" value="PIPLC_Y_DOMAIN"/>
    <property type="match status" value="1"/>
</dbReference>
<dbReference type="HOGENOM" id="CLU_002738_1_2_1"/>
<keyword evidence="5 7" id="KW-0443">Lipid metabolism</keyword>
<evidence type="ECO:0000256" key="3">
    <source>
        <dbReference type="ARBA" id="ARBA00022837"/>
    </source>
</evidence>
<evidence type="ECO:0000259" key="11">
    <source>
        <dbReference type="PROSITE" id="PS50222"/>
    </source>
</evidence>
<dbReference type="InterPro" id="IPR000008">
    <property type="entry name" value="C2_dom"/>
</dbReference>
<feature type="compositionally biased region" description="Polar residues" evidence="8">
    <location>
        <begin position="100"/>
        <end position="124"/>
    </location>
</feature>
<feature type="compositionally biased region" description="Low complexity" evidence="8">
    <location>
        <begin position="716"/>
        <end position="729"/>
    </location>
</feature>
<dbReference type="PROSITE" id="PS50004">
    <property type="entry name" value="C2"/>
    <property type="match status" value="1"/>
</dbReference>
<feature type="region of interest" description="Disordered" evidence="8">
    <location>
        <begin position="80"/>
        <end position="172"/>
    </location>
</feature>
<feature type="region of interest" description="Disordered" evidence="8">
    <location>
        <begin position="451"/>
        <end position="470"/>
    </location>
</feature>
<evidence type="ECO:0000256" key="5">
    <source>
        <dbReference type="ARBA" id="ARBA00023098"/>
    </source>
</evidence>
<dbReference type="SMART" id="SM00148">
    <property type="entry name" value="PLCXc"/>
    <property type="match status" value="1"/>
</dbReference>
<dbReference type="GO" id="GO:0004435">
    <property type="term" value="F:phosphatidylinositol-4,5-bisphosphate phospholipase C activity"/>
    <property type="evidence" value="ECO:0007669"/>
    <property type="project" value="UniProtKB-EC"/>
</dbReference>
<keyword evidence="6" id="KW-0807">Transducer</keyword>
<dbReference type="InterPro" id="IPR018247">
    <property type="entry name" value="EF_Hand_1_Ca_BS"/>
</dbReference>
<dbReference type="Pfam" id="PF00168">
    <property type="entry name" value="C2"/>
    <property type="match status" value="2"/>
</dbReference>
<keyword evidence="13" id="KW-1185">Reference proteome</keyword>
<proteinExistence type="predicted"/>
<dbReference type="PROSITE" id="PS00018">
    <property type="entry name" value="EF_HAND_1"/>
    <property type="match status" value="1"/>
</dbReference>
<sequence length="1089" mass="121456">MATSIDMPERKLRRASNVLGSDGRPNTDVLFDSHTRHRRRASENHIGTALRQSIVSFKNNIKSNFSLPRGLIRSKTTTTRAEALAPVSPSHPQHRRANSERYTSSSRTPHSLNMPPIQNITNDLPAQGAIAPTVEAPQPTTSGETQTVDKGKGKEKEHTPPPNIFIPEQTTSSTTEEVKVPALLLQGVPLLKVSAKKSQLRLFTLDPDQGQIRFPSKKTGVINIECIKEIRTGADIRPYLQQFKIAPEAERRWITIIYMADQYKQLHVVAPSETIFRMWNDTVRKLWGLRQELMSAGVGGRLQGLEGVEMREKAWEKLYWKGADQSGEQQLDWQEVKKLCLRLNVHAPVEDLKQKFTQADVNKRGYLDFDDFRRFVKLLKARPELKRLYNTVRAGGEFDCEKFKKFMREIQQSTLSDAELEEVFHRFALIPAQSPAFKPISLPDTSATGSIESPASLPISSSSDGPLILSDGGSTSSPLLSFDTPLACVASPEPISQSPPSQGLSPSRFRSMSSAASPSGPTLSLDAFTAFLLSAENAPFKDEAQDMSRPLSEYYISSSHNTYLVGHQLVGISTTEGYIRALLQGCRSVEVDVYDGDTEPQIFHGKTLTSKVSLREVCQAIAKYAFIVSPYPIVISAEIHCGIVQQGMVAGIMKEVFGDALVQGPVDGKEVGDGKELDALPSPEDLKGRVMLKTKNLNLVVDKSGTEKESPQSMYDTDSTTTTTTTSDSEVSRAEQVLKEERQQLKAEFEEGISKARNIFNRARGLPPSPNLKAKQLQPERPKIKMSEALAALLVYTVGVKCRGINKKEHYAVEHLFSLSEKTANKVLKQGMMDLIKHNKSHVVRIYPKGTRVNSSNYEPHRYWAAGAQLVAINWQTSDLGYMINHAMFLRNNRLGYVLKPPPLRNADKTQLAQRTEHFLDITILSAQRLPRAKDKEGREILHKHIVDPYVEVSLLIPDWTHSPFLDDTTADYSPPSGPNAVMSSTARTITCRTGVVKNNGFNPVWEENLRLPFDCVGGMHELIFLKIEIREDGVAWEEPPIAVYCSSLACLQSGYRHLPLHDQQLSQYLFSTLFVKTQISDAKPQQQK</sequence>
<evidence type="ECO:0000259" key="9">
    <source>
        <dbReference type="PROSITE" id="PS50004"/>
    </source>
</evidence>
<dbReference type="Gene3D" id="3.20.20.190">
    <property type="entry name" value="Phosphatidylinositol (PI) phosphodiesterase"/>
    <property type="match status" value="1"/>
</dbReference>
<dbReference type="Pfam" id="PF00387">
    <property type="entry name" value="PI-PLC-Y"/>
    <property type="match status" value="1"/>
</dbReference>
<dbReference type="CDD" id="cd00275">
    <property type="entry name" value="C2_PLC_like"/>
    <property type="match status" value="1"/>
</dbReference>
<name>A0A0C9VIB9_SPHS4</name>
<dbReference type="EC" id="3.1.4.11" evidence="1 7"/>
<dbReference type="InterPro" id="IPR001711">
    <property type="entry name" value="PLipase_C_Pinositol-sp_Y"/>
</dbReference>
<evidence type="ECO:0000259" key="10">
    <source>
        <dbReference type="PROSITE" id="PS50008"/>
    </source>
</evidence>
<accession>A0A0C9VIB9</accession>
<dbReference type="SUPFAM" id="SSF51695">
    <property type="entry name" value="PLC-like phosphodiesterases"/>
    <property type="match status" value="1"/>
</dbReference>
<dbReference type="EMBL" id="KN837172">
    <property type="protein sequence ID" value="KIJ37021.1"/>
    <property type="molecule type" value="Genomic_DNA"/>
</dbReference>
<feature type="compositionally biased region" description="Basic and acidic residues" evidence="8">
    <location>
        <begin position="147"/>
        <end position="159"/>
    </location>
</feature>
<evidence type="ECO:0000256" key="2">
    <source>
        <dbReference type="ARBA" id="ARBA00022801"/>
    </source>
</evidence>
<evidence type="ECO:0000256" key="8">
    <source>
        <dbReference type="SAM" id="MobiDB-lite"/>
    </source>
</evidence>
<keyword evidence="4 7" id="KW-0442">Lipid degradation</keyword>
<dbReference type="Gene3D" id="1.10.238.10">
    <property type="entry name" value="EF-hand"/>
    <property type="match status" value="1"/>
</dbReference>
<dbReference type="InterPro" id="IPR002048">
    <property type="entry name" value="EF_hand_dom"/>
</dbReference>
<dbReference type="InterPro" id="IPR037755">
    <property type="entry name" value="Plc1_PH"/>
</dbReference>
<dbReference type="GO" id="GO:0005509">
    <property type="term" value="F:calcium ion binding"/>
    <property type="evidence" value="ECO:0007669"/>
    <property type="project" value="InterPro"/>
</dbReference>
<evidence type="ECO:0000256" key="4">
    <source>
        <dbReference type="ARBA" id="ARBA00022963"/>
    </source>
</evidence>
<gene>
    <name evidence="12" type="ORF">M422DRAFT_33907</name>
</gene>
<reference evidence="12 13" key="1">
    <citation type="submission" date="2014-06" db="EMBL/GenBank/DDBJ databases">
        <title>Evolutionary Origins and Diversification of the Mycorrhizal Mutualists.</title>
        <authorList>
            <consortium name="DOE Joint Genome Institute"/>
            <consortium name="Mycorrhizal Genomics Consortium"/>
            <person name="Kohler A."/>
            <person name="Kuo A."/>
            <person name="Nagy L.G."/>
            <person name="Floudas D."/>
            <person name="Copeland A."/>
            <person name="Barry K.W."/>
            <person name="Cichocki N."/>
            <person name="Veneault-Fourrey C."/>
            <person name="LaButti K."/>
            <person name="Lindquist E.A."/>
            <person name="Lipzen A."/>
            <person name="Lundell T."/>
            <person name="Morin E."/>
            <person name="Murat C."/>
            <person name="Riley R."/>
            <person name="Ohm R."/>
            <person name="Sun H."/>
            <person name="Tunlid A."/>
            <person name="Henrissat B."/>
            <person name="Grigoriev I.V."/>
            <person name="Hibbett D.S."/>
            <person name="Martin F."/>
        </authorList>
    </citation>
    <scope>NUCLEOTIDE SEQUENCE [LARGE SCALE GENOMIC DNA]</scope>
    <source>
        <strain evidence="12 13">SS14</strain>
    </source>
</reference>
<keyword evidence="3" id="KW-0106">Calcium</keyword>
<dbReference type="PROSITE" id="PS50007">
    <property type="entry name" value="PIPLC_X_DOMAIN"/>
    <property type="match status" value="1"/>
</dbReference>
<dbReference type="SMART" id="SM00149">
    <property type="entry name" value="PLCYc"/>
    <property type="match status" value="1"/>
</dbReference>
<dbReference type="InterPro" id="IPR017946">
    <property type="entry name" value="PLC-like_Pdiesterase_TIM-brl"/>
</dbReference>
<dbReference type="SUPFAM" id="SSF49562">
    <property type="entry name" value="C2 domain (Calcium/lipid-binding domain, CaLB)"/>
    <property type="match status" value="1"/>
</dbReference>
<feature type="domain" description="PI-PLC Y-box" evidence="10">
    <location>
        <begin position="790"/>
        <end position="905"/>
    </location>
</feature>
<dbReference type="InterPro" id="IPR035892">
    <property type="entry name" value="C2_domain_sf"/>
</dbReference>
<dbReference type="InterPro" id="IPR001192">
    <property type="entry name" value="PI-PLC_fam"/>
</dbReference>
<dbReference type="InterPro" id="IPR011992">
    <property type="entry name" value="EF-hand-dom_pair"/>
</dbReference>
<dbReference type="InterPro" id="IPR011993">
    <property type="entry name" value="PH-like_dom_sf"/>
</dbReference>
<feature type="compositionally biased region" description="Low complexity" evidence="8">
    <location>
        <begin position="491"/>
        <end position="507"/>
    </location>
</feature>
<dbReference type="PANTHER" id="PTHR10336:SF36">
    <property type="entry name" value="1-PHOSPHATIDYLINOSITOL 4,5-BISPHOSPHATE PHOSPHODIESTERASE BETA-4"/>
    <property type="match status" value="1"/>
</dbReference>
<evidence type="ECO:0000313" key="13">
    <source>
        <dbReference type="Proteomes" id="UP000054279"/>
    </source>
</evidence>
<dbReference type="Gene3D" id="2.30.29.30">
    <property type="entry name" value="Pleckstrin-homology domain (PH domain)/Phosphotyrosine-binding domain (PTB)"/>
    <property type="match status" value="1"/>
</dbReference>
<dbReference type="Gene3D" id="2.60.40.150">
    <property type="entry name" value="C2 domain"/>
    <property type="match status" value="1"/>
</dbReference>
<evidence type="ECO:0000256" key="6">
    <source>
        <dbReference type="ARBA" id="ARBA00023224"/>
    </source>
</evidence>
<dbReference type="Pfam" id="PF00388">
    <property type="entry name" value="PI-PLC-X"/>
    <property type="match status" value="1"/>
</dbReference>
<dbReference type="SUPFAM" id="SSF47473">
    <property type="entry name" value="EF-hand"/>
    <property type="match status" value="1"/>
</dbReference>
<dbReference type="AlphaFoldDB" id="A0A0C9VIB9"/>
<dbReference type="GO" id="GO:0051209">
    <property type="term" value="P:release of sequestered calcium ion into cytosol"/>
    <property type="evidence" value="ECO:0007669"/>
    <property type="project" value="TreeGrafter"/>
</dbReference>
<dbReference type="SUPFAM" id="SSF50729">
    <property type="entry name" value="PH domain-like"/>
    <property type="match status" value="1"/>
</dbReference>
<protein>
    <recommendedName>
        <fullName evidence="1 7">Phosphoinositide phospholipase C</fullName>
        <ecNumber evidence="1 7">3.1.4.11</ecNumber>
    </recommendedName>
</protein>
<feature type="region of interest" description="Disordered" evidence="8">
    <location>
        <begin position="1"/>
        <end position="43"/>
    </location>
</feature>
<feature type="region of interest" description="Disordered" evidence="8">
    <location>
        <begin position="491"/>
        <end position="516"/>
    </location>
</feature>
<dbReference type="PRINTS" id="PR00390">
    <property type="entry name" value="PHPHLIPASEC"/>
</dbReference>
<keyword evidence="2 7" id="KW-0378">Hydrolase</keyword>
<dbReference type="PANTHER" id="PTHR10336">
    <property type="entry name" value="PHOSPHOINOSITIDE-SPECIFIC PHOSPHOLIPASE C FAMILY PROTEIN"/>
    <property type="match status" value="1"/>
</dbReference>
<dbReference type="CDD" id="cd08598">
    <property type="entry name" value="PI-PLC1c_yeast"/>
    <property type="match status" value="1"/>
</dbReference>
<dbReference type="SMART" id="SM00239">
    <property type="entry name" value="C2"/>
    <property type="match status" value="1"/>
</dbReference>
<dbReference type="OrthoDB" id="269822at2759"/>
<dbReference type="Proteomes" id="UP000054279">
    <property type="component" value="Unassembled WGS sequence"/>
</dbReference>
<feature type="region of interest" description="Disordered" evidence="8">
    <location>
        <begin position="702"/>
        <end position="735"/>
    </location>
</feature>
<feature type="domain" description="C2" evidence="9">
    <location>
        <begin position="900"/>
        <end position="1063"/>
    </location>
</feature>
<dbReference type="PROSITE" id="PS50222">
    <property type="entry name" value="EF_HAND_2"/>
    <property type="match status" value="1"/>
</dbReference>
<organism evidence="12 13">
    <name type="scientific">Sphaerobolus stellatus (strain SS14)</name>
    <dbReference type="NCBI Taxonomy" id="990650"/>
    <lineage>
        <taxon>Eukaryota</taxon>
        <taxon>Fungi</taxon>
        <taxon>Dikarya</taxon>
        <taxon>Basidiomycota</taxon>
        <taxon>Agaricomycotina</taxon>
        <taxon>Agaricomycetes</taxon>
        <taxon>Phallomycetidae</taxon>
        <taxon>Geastrales</taxon>
        <taxon>Sphaerobolaceae</taxon>
        <taxon>Sphaerobolus</taxon>
    </lineage>
</organism>
<dbReference type="GO" id="GO:0048015">
    <property type="term" value="P:phosphatidylinositol-mediated signaling"/>
    <property type="evidence" value="ECO:0007669"/>
    <property type="project" value="TreeGrafter"/>
</dbReference>
<feature type="domain" description="EF-hand" evidence="11">
    <location>
        <begin position="347"/>
        <end position="382"/>
    </location>
</feature>
<dbReference type="CDD" id="cd13360">
    <property type="entry name" value="PH_PLC_fungal"/>
    <property type="match status" value="1"/>
</dbReference>
<dbReference type="InterPro" id="IPR000909">
    <property type="entry name" value="PLipase_C_PInositol-sp_X_dom"/>
</dbReference>